<comment type="subcellular location">
    <subcellularLocation>
        <location evidence="2 14">Cytoplasm</location>
    </subcellularLocation>
</comment>
<dbReference type="EMBL" id="LDJI01000012">
    <property type="protein sequence ID" value="KRG64665.1"/>
    <property type="molecule type" value="Genomic_DNA"/>
</dbReference>
<dbReference type="FunFam" id="3.40.50.1260:FF:000001">
    <property type="entry name" value="Phosphoglycerate kinase"/>
    <property type="match status" value="1"/>
</dbReference>
<evidence type="ECO:0000256" key="3">
    <source>
        <dbReference type="ARBA" id="ARBA00004838"/>
    </source>
</evidence>
<dbReference type="PANTHER" id="PTHR11406:SF23">
    <property type="entry name" value="PHOSPHOGLYCERATE KINASE 1, CHLOROPLASTIC-RELATED"/>
    <property type="match status" value="1"/>
</dbReference>
<feature type="binding site" evidence="14">
    <location>
        <position position="114"/>
    </location>
    <ligand>
        <name>substrate</name>
    </ligand>
</feature>
<comment type="catalytic activity">
    <reaction evidence="1 14 17">
        <text>(2R)-3-phosphoglycerate + ATP = (2R)-3-phospho-glyceroyl phosphate + ADP</text>
        <dbReference type="Rhea" id="RHEA:14801"/>
        <dbReference type="ChEBI" id="CHEBI:30616"/>
        <dbReference type="ChEBI" id="CHEBI:57604"/>
        <dbReference type="ChEBI" id="CHEBI:58272"/>
        <dbReference type="ChEBI" id="CHEBI:456216"/>
        <dbReference type="EC" id="2.7.2.3"/>
    </reaction>
</comment>
<evidence type="ECO:0000256" key="13">
    <source>
        <dbReference type="ARBA" id="ARBA00023152"/>
    </source>
</evidence>
<protein>
    <recommendedName>
        <fullName evidence="7 14">Phosphoglycerate kinase</fullName>
        <ecNumber evidence="6 14">2.7.2.3</ecNumber>
    </recommendedName>
</protein>
<dbReference type="InterPro" id="IPR015911">
    <property type="entry name" value="Phosphoglycerate_kinase_CS"/>
</dbReference>
<dbReference type="AlphaFoldDB" id="A0A0R0C4K2"/>
<dbReference type="STRING" id="405444.ABB26_06435"/>
<keyword evidence="9 14" id="KW-0808">Transferase</keyword>
<dbReference type="GO" id="GO:0005829">
    <property type="term" value="C:cytosol"/>
    <property type="evidence" value="ECO:0007669"/>
    <property type="project" value="TreeGrafter"/>
</dbReference>
<feature type="binding site" evidence="14 16">
    <location>
        <position position="198"/>
    </location>
    <ligand>
        <name>ATP</name>
        <dbReference type="ChEBI" id="CHEBI:30616"/>
    </ligand>
</feature>
<dbReference type="PATRIC" id="fig|405444.3.peg.288"/>
<feature type="binding site" evidence="14 15">
    <location>
        <begin position="21"/>
        <end position="23"/>
    </location>
    <ligand>
        <name>substrate</name>
    </ligand>
</feature>
<sequence length="392" mass="40529">MSIVRMTDLDLSGKRVLIRQDLNVPIDDNGKITSEQRITASLPTLKLALEKGAAVLVTSHLGRPKEGVWSEADSLAPVAKRLSELLDVDVPLVKDWVDGVEVAPGKIVLLENCRMNVGESKDDEALSKKYAALCDVFVMDAFGTAHRAQASTHGVIRFAPVAAGGPLLMAELDALDKALANPARPLLAIVAGSKVSTKLELLSSLVSKVDQLIVGGGIANTFIAAEGHGVGKSLVENDLLDTARKIDADAKARGAEIPLPTDVIVAPAFAADAPATVKAVDAVDAGDMILDIGPQTAAQYAELIAKAGTVVWNGPVGVFEFDAFGKGTEALARAIASSSAFSIAGGGDTLAAVDKYGIAKQVSYISTGGGAFLEFLEGKTLPAVAALEARGS</sequence>
<evidence type="ECO:0000256" key="11">
    <source>
        <dbReference type="ARBA" id="ARBA00022777"/>
    </source>
</evidence>
<dbReference type="InterPro" id="IPR001576">
    <property type="entry name" value="Phosphoglycerate_kinase"/>
</dbReference>
<dbReference type="PRINTS" id="PR00477">
    <property type="entry name" value="PHGLYCKINASE"/>
</dbReference>
<dbReference type="Proteomes" id="UP000050864">
    <property type="component" value="Unassembled WGS sequence"/>
</dbReference>
<feature type="binding site" evidence="14 16">
    <location>
        <position position="320"/>
    </location>
    <ligand>
        <name>ATP</name>
        <dbReference type="ChEBI" id="CHEBI:30616"/>
    </ligand>
</feature>
<evidence type="ECO:0000256" key="8">
    <source>
        <dbReference type="ARBA" id="ARBA00022490"/>
    </source>
</evidence>
<dbReference type="EC" id="2.7.2.3" evidence="6 14"/>
<keyword evidence="19" id="KW-1185">Reference proteome</keyword>
<evidence type="ECO:0000256" key="5">
    <source>
        <dbReference type="ARBA" id="ARBA00011245"/>
    </source>
</evidence>
<comment type="caution">
    <text evidence="14">Lacks conserved residue(s) required for the propagation of feature annotation.</text>
</comment>
<feature type="binding site" evidence="15">
    <location>
        <position position="37"/>
    </location>
    <ligand>
        <name>(2R)-3-phosphoglycerate</name>
        <dbReference type="ChEBI" id="CHEBI:58272"/>
    </ligand>
</feature>
<comment type="pathway">
    <text evidence="3 14">Carbohydrate degradation; glycolysis; pyruvate from D-glyceraldehyde 3-phosphate: step 2/5.</text>
</comment>
<dbReference type="InterPro" id="IPR036043">
    <property type="entry name" value="Phosphoglycerate_kinase_sf"/>
</dbReference>
<evidence type="ECO:0000313" key="18">
    <source>
        <dbReference type="EMBL" id="KRG64665.1"/>
    </source>
</evidence>
<comment type="caution">
    <text evidence="18">The sequence shown here is derived from an EMBL/GenBank/DDBJ whole genome shotgun (WGS) entry which is preliminary data.</text>
</comment>
<dbReference type="RefSeq" id="WP_057632858.1">
    <property type="nucleotide sequence ID" value="NZ_LDJI01000012.1"/>
</dbReference>
<dbReference type="InterPro" id="IPR015824">
    <property type="entry name" value="Phosphoglycerate_kinase_N"/>
</dbReference>
<evidence type="ECO:0000256" key="4">
    <source>
        <dbReference type="ARBA" id="ARBA00008982"/>
    </source>
</evidence>
<dbReference type="UniPathway" id="UPA00109">
    <property type="reaction ID" value="UER00185"/>
</dbReference>
<evidence type="ECO:0000256" key="12">
    <source>
        <dbReference type="ARBA" id="ARBA00022840"/>
    </source>
</evidence>
<name>A0A0R0C4K2_9GAMM</name>
<dbReference type="GO" id="GO:0005524">
    <property type="term" value="F:ATP binding"/>
    <property type="evidence" value="ECO:0007669"/>
    <property type="project" value="UniProtKB-KW"/>
</dbReference>
<dbReference type="FunFam" id="3.40.50.1260:FF:000002">
    <property type="entry name" value="Phosphoglycerate kinase"/>
    <property type="match status" value="1"/>
</dbReference>
<keyword evidence="10 14" id="KW-0547">Nucleotide-binding</keyword>
<evidence type="ECO:0000256" key="10">
    <source>
        <dbReference type="ARBA" id="ARBA00022741"/>
    </source>
</evidence>
<evidence type="ECO:0000256" key="9">
    <source>
        <dbReference type="ARBA" id="ARBA00022679"/>
    </source>
</evidence>
<dbReference type="Gene3D" id="3.40.50.1260">
    <property type="entry name" value="Phosphoglycerate kinase, N-terminal domain"/>
    <property type="match status" value="2"/>
</dbReference>
<reference evidence="18 19" key="1">
    <citation type="submission" date="2015-05" db="EMBL/GenBank/DDBJ databases">
        <title>Genome sequencing and analysis of members of genus Stenotrophomonas.</title>
        <authorList>
            <person name="Patil P.P."/>
            <person name="Midha S."/>
            <person name="Patil P.B."/>
        </authorList>
    </citation>
    <scope>NUCLEOTIDE SEQUENCE [LARGE SCALE GENOMIC DNA]</scope>
    <source>
        <strain evidence="18 19">DSM 18929</strain>
    </source>
</reference>
<proteinExistence type="inferred from homology"/>
<keyword evidence="12 14" id="KW-0067">ATP-binding</keyword>
<dbReference type="GO" id="GO:0043531">
    <property type="term" value="F:ADP binding"/>
    <property type="evidence" value="ECO:0007669"/>
    <property type="project" value="TreeGrafter"/>
</dbReference>
<comment type="subunit">
    <text evidence="5 14">Monomer.</text>
</comment>
<evidence type="ECO:0000313" key="19">
    <source>
        <dbReference type="Proteomes" id="UP000050864"/>
    </source>
</evidence>
<comment type="similarity">
    <text evidence="4 14 17">Belongs to the phosphoglycerate kinase family.</text>
</comment>
<dbReference type="OrthoDB" id="9808460at2"/>
<evidence type="ECO:0000256" key="16">
    <source>
        <dbReference type="PIRSR" id="PIRSR000724-2"/>
    </source>
</evidence>
<feature type="binding site" evidence="14">
    <location>
        <position position="37"/>
    </location>
    <ligand>
        <name>substrate</name>
    </ligand>
</feature>
<evidence type="ECO:0000256" key="6">
    <source>
        <dbReference type="ARBA" id="ARBA00013061"/>
    </source>
</evidence>
<gene>
    <name evidence="14" type="primary">pgk</name>
    <name evidence="18" type="ORF">ABB26_06435</name>
</gene>
<dbReference type="GO" id="GO:0004618">
    <property type="term" value="F:phosphoglycerate kinase activity"/>
    <property type="evidence" value="ECO:0007669"/>
    <property type="project" value="UniProtKB-UniRule"/>
</dbReference>
<keyword evidence="8 14" id="KW-0963">Cytoplasm</keyword>
<accession>A0A0R0C4K2</accession>
<feature type="binding site" evidence="14 15">
    <location>
        <begin position="60"/>
        <end position="63"/>
    </location>
    <ligand>
        <name>substrate</name>
    </ligand>
</feature>
<dbReference type="PROSITE" id="PS00111">
    <property type="entry name" value="PGLYCERATE_KINASE"/>
    <property type="match status" value="1"/>
</dbReference>
<dbReference type="HAMAP" id="MF_00145">
    <property type="entry name" value="Phosphoglyc_kinase"/>
    <property type="match status" value="1"/>
</dbReference>
<dbReference type="GO" id="GO:0006096">
    <property type="term" value="P:glycolytic process"/>
    <property type="evidence" value="ECO:0007669"/>
    <property type="project" value="UniProtKB-UniRule"/>
</dbReference>
<evidence type="ECO:0000256" key="15">
    <source>
        <dbReference type="PIRSR" id="PIRSR000724-1"/>
    </source>
</evidence>
<dbReference type="PANTHER" id="PTHR11406">
    <property type="entry name" value="PHOSPHOGLYCERATE KINASE"/>
    <property type="match status" value="1"/>
</dbReference>
<organism evidence="18 19">
    <name type="scientific">Stenotrophomonas humi</name>
    <dbReference type="NCBI Taxonomy" id="405444"/>
    <lineage>
        <taxon>Bacteria</taxon>
        <taxon>Pseudomonadati</taxon>
        <taxon>Pseudomonadota</taxon>
        <taxon>Gammaproteobacteria</taxon>
        <taxon>Lysobacterales</taxon>
        <taxon>Lysobacteraceae</taxon>
        <taxon>Stenotrophomonas</taxon>
    </lineage>
</organism>
<feature type="binding site" evidence="15">
    <location>
        <position position="147"/>
    </location>
    <ligand>
        <name>(2R)-3-phosphoglycerate</name>
        <dbReference type="ChEBI" id="CHEBI:58272"/>
    </ligand>
</feature>
<evidence type="ECO:0000256" key="1">
    <source>
        <dbReference type="ARBA" id="ARBA00000642"/>
    </source>
</evidence>
<dbReference type="PIRSF" id="PIRSF000724">
    <property type="entry name" value="Pgk"/>
    <property type="match status" value="1"/>
</dbReference>
<evidence type="ECO:0000256" key="7">
    <source>
        <dbReference type="ARBA" id="ARBA00016471"/>
    </source>
</evidence>
<keyword evidence="13 14" id="KW-0324">Glycolysis</keyword>
<feature type="binding site" evidence="15">
    <location>
        <position position="114"/>
    </location>
    <ligand>
        <name>(2R)-3-phosphoglycerate</name>
        <dbReference type="ChEBI" id="CHEBI:58272"/>
    </ligand>
</feature>
<dbReference type="GO" id="GO:0006094">
    <property type="term" value="P:gluconeogenesis"/>
    <property type="evidence" value="ECO:0007669"/>
    <property type="project" value="TreeGrafter"/>
</dbReference>
<evidence type="ECO:0000256" key="17">
    <source>
        <dbReference type="RuleBase" id="RU000532"/>
    </source>
</evidence>
<feature type="binding site" evidence="14">
    <location>
        <position position="147"/>
    </location>
    <ligand>
        <name>substrate</name>
    </ligand>
</feature>
<feature type="binding site" evidence="14 16">
    <location>
        <begin position="346"/>
        <end position="349"/>
    </location>
    <ligand>
        <name>ATP</name>
        <dbReference type="ChEBI" id="CHEBI:30616"/>
    </ligand>
</feature>
<keyword evidence="11 14" id="KW-0418">Kinase</keyword>
<evidence type="ECO:0000256" key="14">
    <source>
        <dbReference type="HAMAP-Rule" id="MF_00145"/>
    </source>
</evidence>
<dbReference type="SUPFAM" id="SSF53748">
    <property type="entry name" value="Phosphoglycerate kinase"/>
    <property type="match status" value="1"/>
</dbReference>
<evidence type="ECO:0000256" key="2">
    <source>
        <dbReference type="ARBA" id="ARBA00004496"/>
    </source>
</evidence>
<dbReference type="Pfam" id="PF00162">
    <property type="entry name" value="PGK"/>
    <property type="match status" value="1"/>
</dbReference>